<proteinExistence type="predicted"/>
<name>A0A0F9MVB0_9ZZZZ</name>
<sequence length="155" mass="18672">MVVGLVNTDWKIYFEKGKVDEQIRNLSKEFYNYRDQIIELNNSFGNKIFNDNNTNFNSQFEGFLIKFFSNMKEFNRMNYKQEIYDSAFLFFKKELYKNLIKRINEKIICTITFSDGHSLYKLIEAFKKISNYIIIRINHKEIQAYSPNESKTCLM</sequence>
<gene>
    <name evidence="1" type="ORF">LCGC14_1108950</name>
</gene>
<organism evidence="1">
    <name type="scientific">marine sediment metagenome</name>
    <dbReference type="NCBI Taxonomy" id="412755"/>
    <lineage>
        <taxon>unclassified sequences</taxon>
        <taxon>metagenomes</taxon>
        <taxon>ecological metagenomes</taxon>
    </lineage>
</organism>
<accession>A0A0F9MVB0</accession>
<reference evidence="1" key="1">
    <citation type="journal article" date="2015" name="Nature">
        <title>Complex archaea that bridge the gap between prokaryotes and eukaryotes.</title>
        <authorList>
            <person name="Spang A."/>
            <person name="Saw J.H."/>
            <person name="Jorgensen S.L."/>
            <person name="Zaremba-Niedzwiedzka K."/>
            <person name="Martijn J."/>
            <person name="Lind A.E."/>
            <person name="van Eijk R."/>
            <person name="Schleper C."/>
            <person name="Guy L."/>
            <person name="Ettema T.J."/>
        </authorList>
    </citation>
    <scope>NUCLEOTIDE SEQUENCE</scope>
</reference>
<dbReference type="AlphaFoldDB" id="A0A0F9MVB0"/>
<dbReference type="EMBL" id="LAZR01005048">
    <property type="protein sequence ID" value="KKN03312.1"/>
    <property type="molecule type" value="Genomic_DNA"/>
</dbReference>
<evidence type="ECO:0000313" key="1">
    <source>
        <dbReference type="EMBL" id="KKN03312.1"/>
    </source>
</evidence>
<comment type="caution">
    <text evidence="1">The sequence shown here is derived from an EMBL/GenBank/DDBJ whole genome shotgun (WGS) entry which is preliminary data.</text>
</comment>
<protein>
    <submittedName>
        <fullName evidence="1">Uncharacterized protein</fullName>
    </submittedName>
</protein>